<dbReference type="AlphaFoldDB" id="A0A6L2NJ42"/>
<name>A0A6L2NJ42_TANCI</name>
<gene>
    <name evidence="1" type="ORF">Tci_056603</name>
</gene>
<reference evidence="1" key="1">
    <citation type="journal article" date="2019" name="Sci. Rep.">
        <title>Draft genome of Tanacetum cinerariifolium, the natural source of mosquito coil.</title>
        <authorList>
            <person name="Yamashiro T."/>
            <person name="Shiraishi A."/>
            <person name="Satake H."/>
            <person name="Nakayama K."/>
        </authorList>
    </citation>
    <scope>NUCLEOTIDE SEQUENCE</scope>
</reference>
<evidence type="ECO:0000313" key="1">
    <source>
        <dbReference type="EMBL" id="GEU84625.1"/>
    </source>
</evidence>
<accession>A0A6L2NJ42</accession>
<dbReference type="EMBL" id="BKCJ010008936">
    <property type="protein sequence ID" value="GEU84625.1"/>
    <property type="molecule type" value="Genomic_DNA"/>
</dbReference>
<organism evidence="1">
    <name type="scientific">Tanacetum cinerariifolium</name>
    <name type="common">Dalmatian daisy</name>
    <name type="synonym">Chrysanthemum cinerariifolium</name>
    <dbReference type="NCBI Taxonomy" id="118510"/>
    <lineage>
        <taxon>Eukaryota</taxon>
        <taxon>Viridiplantae</taxon>
        <taxon>Streptophyta</taxon>
        <taxon>Embryophyta</taxon>
        <taxon>Tracheophyta</taxon>
        <taxon>Spermatophyta</taxon>
        <taxon>Magnoliopsida</taxon>
        <taxon>eudicotyledons</taxon>
        <taxon>Gunneridae</taxon>
        <taxon>Pentapetalae</taxon>
        <taxon>asterids</taxon>
        <taxon>campanulids</taxon>
        <taxon>Asterales</taxon>
        <taxon>Asteraceae</taxon>
        <taxon>Asteroideae</taxon>
        <taxon>Anthemideae</taxon>
        <taxon>Anthemidinae</taxon>
        <taxon>Tanacetum</taxon>
    </lineage>
</organism>
<protein>
    <submittedName>
        <fullName evidence="1">Uncharacterized protein</fullName>
    </submittedName>
</protein>
<proteinExistence type="predicted"/>
<sequence>MHQLDHYLSGILEQLDQYLVGKIRIVNELMEHISLEEWMMTDCKHCGELMIENHLMDRLLKEVLMIEHVIHTVKTDMVIYTEKTEMIRLVVEIECASKIADTFDKATSDGNDKVIMWYQEARFGLEFCLVDFGNRSSNKQWEPILQQIVGTNLATNSGSRSKSNSRNRSISLSIEADDQAIQTILLGLPEDIYAAVDSCEIAQEIWLRVQQMMKCSNIGIQEKNANQTGVDVLPLFIRPRICIQLITLNSPHQDQSSFNQNYLQQPMPNPKDITDPITSINMALALMAKAFKLNYSTPTKNNQRISLNPRNRQITQPGMNMSQDRQMQMVGGNGGNQFRQYAGQNAGNPAGYNDVIGNQVMQNAVQNPKVQNVGNHNGLIGVQRNGNHNQIGNGNLVAAHAGGNAAGQNGNQIRCYNCGGVEEDDLMAAAADLDEIEEVNANCILMANLQQTSTSGTQTDSAPVYDTDG</sequence>
<comment type="caution">
    <text evidence="1">The sequence shown here is derived from an EMBL/GenBank/DDBJ whole genome shotgun (WGS) entry which is preliminary data.</text>
</comment>